<keyword evidence="1" id="KW-0812">Transmembrane</keyword>
<keyword evidence="1" id="KW-1133">Transmembrane helix</keyword>
<keyword evidence="3" id="KW-1185">Reference proteome</keyword>
<dbReference type="InterPro" id="IPR013783">
    <property type="entry name" value="Ig-like_fold"/>
</dbReference>
<dbReference type="Gene3D" id="2.60.40.10">
    <property type="entry name" value="Immunoglobulins"/>
    <property type="match status" value="1"/>
</dbReference>
<dbReference type="InterPro" id="IPR036179">
    <property type="entry name" value="Ig-like_dom_sf"/>
</dbReference>
<keyword evidence="1" id="KW-0472">Membrane</keyword>
<evidence type="ECO:0000313" key="2">
    <source>
        <dbReference type="EMBL" id="KAK7140867.1"/>
    </source>
</evidence>
<gene>
    <name evidence="2" type="ORF">R3I93_015111</name>
</gene>
<organism evidence="2 3">
    <name type="scientific">Phoxinus phoxinus</name>
    <name type="common">Eurasian minnow</name>
    <dbReference type="NCBI Taxonomy" id="58324"/>
    <lineage>
        <taxon>Eukaryota</taxon>
        <taxon>Metazoa</taxon>
        <taxon>Chordata</taxon>
        <taxon>Craniata</taxon>
        <taxon>Vertebrata</taxon>
        <taxon>Euteleostomi</taxon>
        <taxon>Actinopterygii</taxon>
        <taxon>Neopterygii</taxon>
        <taxon>Teleostei</taxon>
        <taxon>Ostariophysi</taxon>
        <taxon>Cypriniformes</taxon>
        <taxon>Leuciscidae</taxon>
        <taxon>Phoxininae</taxon>
        <taxon>Phoxinus</taxon>
    </lineage>
</organism>
<dbReference type="EMBL" id="JAYKXH010000016">
    <property type="protein sequence ID" value="KAK7140867.1"/>
    <property type="molecule type" value="Genomic_DNA"/>
</dbReference>
<feature type="transmembrane region" description="Helical" evidence="1">
    <location>
        <begin position="176"/>
        <end position="196"/>
    </location>
</feature>
<evidence type="ECO:0000313" key="3">
    <source>
        <dbReference type="Proteomes" id="UP001364617"/>
    </source>
</evidence>
<dbReference type="SUPFAM" id="SSF48726">
    <property type="entry name" value="Immunoglobulin"/>
    <property type="match status" value="1"/>
</dbReference>
<evidence type="ECO:0000256" key="1">
    <source>
        <dbReference type="SAM" id="Phobius"/>
    </source>
</evidence>
<reference evidence="2 3" key="1">
    <citation type="submission" date="2024-02" db="EMBL/GenBank/DDBJ databases">
        <title>Chromosome-level genome assembly of the Eurasian Minnow (Phoxinus phoxinus).</title>
        <authorList>
            <person name="Oriowo T.O."/>
            <person name="Martin S."/>
            <person name="Stange M."/>
            <person name="Chrysostomakis Y."/>
            <person name="Brown T."/>
            <person name="Winkler S."/>
            <person name="Kukowka S."/>
            <person name="Myers E.W."/>
            <person name="Bohne A."/>
        </authorList>
    </citation>
    <scope>NUCLEOTIDE SEQUENCE [LARGE SCALE GENOMIC DNA]</scope>
    <source>
        <strain evidence="2">ZFMK-TIS-60720</strain>
        <tissue evidence="2">Whole Organism</tissue>
    </source>
</reference>
<protein>
    <recommendedName>
        <fullName evidence="4">Immunoglobulin subtype domain-containing protein</fullName>
    </recommendedName>
</protein>
<evidence type="ECO:0008006" key="4">
    <source>
        <dbReference type="Google" id="ProtNLM"/>
    </source>
</evidence>
<comment type="caution">
    <text evidence="2">The sequence shown here is derived from an EMBL/GenBank/DDBJ whole genome shotgun (WGS) entry which is preliminary data.</text>
</comment>
<proteinExistence type="predicted"/>
<dbReference type="Proteomes" id="UP001364617">
    <property type="component" value="Unassembled WGS sequence"/>
</dbReference>
<dbReference type="AlphaFoldDB" id="A0AAN9CQW6"/>
<sequence length="225" mass="25578">MRSDRVCLINIFSLLLDHWLSWTPEMKLVFGLMLLLKTAASVERFCWFNQAAPCNAVLGDKLSLMMMPDAREHNLKIHKINYNTEDDPVCKIKTDRIKKYDCDLFNNRHDEVSVNNGILIINSVIRADSGNYSLQIYNSVGTETSADLQVIIEESPSSGSPESVMCSESPSSVVHVLVWCFQVMVLLGLLGGFHIYMRLTSGKEEEDQSVRMRRFREGHEDTAED</sequence>
<accession>A0AAN9CQW6</accession>
<name>A0AAN9CQW6_9TELE</name>